<name>A0ABD7FRH3_9VIBR</name>
<dbReference type="Proteomes" id="UP000252199">
    <property type="component" value="Unassembled WGS sequence"/>
</dbReference>
<gene>
    <name evidence="1" type="ORF">DLR72_16475</name>
</gene>
<evidence type="ECO:0000313" key="2">
    <source>
        <dbReference type="Proteomes" id="UP000252199"/>
    </source>
</evidence>
<comment type="caution">
    <text evidence="1">The sequence shown here is derived from an EMBL/GenBank/DDBJ whole genome shotgun (WGS) entry which is preliminary data.</text>
</comment>
<dbReference type="AlphaFoldDB" id="A0ABD7FRH3"/>
<protein>
    <submittedName>
        <fullName evidence="1">Uncharacterized protein</fullName>
    </submittedName>
</protein>
<accession>A0ABD7FRH3</accession>
<organism evidence="1 2">
    <name type="scientific">Vibrio paracholerae</name>
    <dbReference type="NCBI Taxonomy" id="650003"/>
    <lineage>
        <taxon>Bacteria</taxon>
        <taxon>Pseudomonadati</taxon>
        <taxon>Pseudomonadota</taxon>
        <taxon>Gammaproteobacteria</taxon>
        <taxon>Vibrionales</taxon>
        <taxon>Vibrionaceae</taxon>
        <taxon>Vibrio</taxon>
    </lineage>
</organism>
<reference evidence="1 2" key="1">
    <citation type="submission" date="2018-06" db="EMBL/GenBank/DDBJ databases">
        <title>Draft genome sequences of nine Vibrio sp. clinical isolates from across the United States representing the closest known relative of Vibrio cholerae.</title>
        <authorList>
            <person name="Islam M.T."/>
            <person name="Liang K."/>
            <person name="Im M.S."/>
            <person name="Winkjer J."/>
            <person name="Busby S."/>
            <person name="Batra D."/>
            <person name="Rowe L."/>
            <person name="Tarr C.L."/>
            <person name="Boucher Y."/>
        </authorList>
    </citation>
    <scope>NUCLEOTIDE SEQUENCE [LARGE SCALE GENOMIC DNA]</scope>
    <source>
        <strain evidence="1 2">2017V-1110</strain>
    </source>
</reference>
<dbReference type="EMBL" id="QKKU01000111">
    <property type="protein sequence ID" value="RBM62055.1"/>
    <property type="molecule type" value="Genomic_DNA"/>
</dbReference>
<sequence length="74" mass="7953">MQSLNDGLECASVAHSAITLTRGATSPLENQEALAYLNTVCVWYFAVFNGKAFIQVSLPLPLLGGGWEGVFHAR</sequence>
<proteinExistence type="predicted"/>
<evidence type="ECO:0000313" key="1">
    <source>
        <dbReference type="EMBL" id="RBM62055.1"/>
    </source>
</evidence>